<dbReference type="GO" id="GO:0016853">
    <property type="term" value="F:isomerase activity"/>
    <property type="evidence" value="ECO:0007669"/>
    <property type="project" value="UniProtKB-KW"/>
</dbReference>
<dbReference type="SUPFAM" id="SSF51658">
    <property type="entry name" value="Xylose isomerase-like"/>
    <property type="match status" value="1"/>
</dbReference>
<gene>
    <name evidence="1" type="ORF">FBZ87_10946</name>
</gene>
<dbReference type="AlphaFoldDB" id="A0A560JDT8"/>
<proteinExistence type="predicted"/>
<protein>
    <submittedName>
        <fullName evidence="1">Xylose isomerase-like TIM barrel protein</fullName>
    </submittedName>
</protein>
<accession>A0A560JDT8</accession>
<dbReference type="EMBL" id="VITV01000009">
    <property type="protein sequence ID" value="TWB69206.1"/>
    <property type="molecule type" value="Genomic_DNA"/>
</dbReference>
<sequence>MPPWRQRSGGEVSVPNLVLKAAVADYGQLAARAAYLVSQGRPVRLELHTFGERDVTSAAGLALARRNIARLRQEFPVDALIVHIPPQSVPLVTRVGFDADQCRHTLAFAAEIGAGAVVLHRYFDMVFGQAPPRARDRDEAAQGFGEAVRDLARLAGGMRLLVENVGHYSLLPRDGRNYMTGPLDHFFPWEIERFREALVRDGLTGVEPFIDVAHATLSANLFNRRRAQPRLTDGDARFGWITADDLDRTAWLEPFDFVDERMSYLHVSDAIRLDPQACADPGLDADTLVSAISSEGLELGTGNLPFVGLPARFGTDGDLVLEVEPAPGEDYVHNGAQLRSLEALSGHFVGCSCHRPAAGLGF</sequence>
<reference evidence="1 2" key="1">
    <citation type="submission" date="2019-06" db="EMBL/GenBank/DDBJ databases">
        <title>Genomic Encyclopedia of Type Strains, Phase IV (KMG-V): Genome sequencing to study the core and pangenomes of soil and plant-associated prokaryotes.</title>
        <authorList>
            <person name="Whitman W."/>
        </authorList>
    </citation>
    <scope>NUCLEOTIDE SEQUENCE [LARGE SCALE GENOMIC DNA]</scope>
    <source>
        <strain evidence="1 2">BR 12005</strain>
    </source>
</reference>
<name>A0A560JDT8_9PROT</name>
<organism evidence="1 2">
    <name type="scientific">Nitrospirillum amazonense</name>
    <dbReference type="NCBI Taxonomy" id="28077"/>
    <lineage>
        <taxon>Bacteria</taxon>
        <taxon>Pseudomonadati</taxon>
        <taxon>Pseudomonadota</taxon>
        <taxon>Alphaproteobacteria</taxon>
        <taxon>Rhodospirillales</taxon>
        <taxon>Azospirillaceae</taxon>
        <taxon>Nitrospirillum</taxon>
    </lineage>
</organism>
<keyword evidence="1" id="KW-0413">Isomerase</keyword>
<comment type="caution">
    <text evidence="1">The sequence shown here is derived from an EMBL/GenBank/DDBJ whole genome shotgun (WGS) entry which is preliminary data.</text>
</comment>
<evidence type="ECO:0000313" key="1">
    <source>
        <dbReference type="EMBL" id="TWB69206.1"/>
    </source>
</evidence>
<dbReference type="InterPro" id="IPR036237">
    <property type="entry name" value="Xyl_isomerase-like_sf"/>
</dbReference>
<dbReference type="Gene3D" id="3.20.20.150">
    <property type="entry name" value="Divalent-metal-dependent TIM barrel enzymes"/>
    <property type="match status" value="1"/>
</dbReference>
<dbReference type="Proteomes" id="UP000320516">
    <property type="component" value="Unassembled WGS sequence"/>
</dbReference>
<evidence type="ECO:0000313" key="2">
    <source>
        <dbReference type="Proteomes" id="UP000320516"/>
    </source>
</evidence>